<protein>
    <submittedName>
        <fullName evidence="1">Uncharacterized protein</fullName>
    </submittedName>
</protein>
<dbReference type="AlphaFoldDB" id="A0A5B7DKN5"/>
<comment type="caution">
    <text evidence="1">The sequence shown here is derived from an EMBL/GenBank/DDBJ whole genome shotgun (WGS) entry which is preliminary data.</text>
</comment>
<sequence length="158" mass="16646">MQVCDLLHKVSVLMETSVELGVSGGGAFRILPFLPLPQGDPLGTETVWDQPGHRGLHVPLVRRGQVHLPVQAELHQGLSARPARPNKPGAHFRRDGDGTELPLTLGHGATHGCPLSTYSEAVGYVLHIAACDGGAVFGEESSSHLELAVRTIGIASSV</sequence>
<evidence type="ECO:0000313" key="1">
    <source>
        <dbReference type="EMBL" id="MPC22181.1"/>
    </source>
</evidence>
<dbReference type="EMBL" id="VSRR010001059">
    <property type="protein sequence ID" value="MPC22181.1"/>
    <property type="molecule type" value="Genomic_DNA"/>
</dbReference>
<keyword evidence="2" id="KW-1185">Reference proteome</keyword>
<accession>A0A5B7DKN5</accession>
<proteinExistence type="predicted"/>
<evidence type="ECO:0000313" key="2">
    <source>
        <dbReference type="Proteomes" id="UP000324222"/>
    </source>
</evidence>
<gene>
    <name evidence="1" type="ORF">E2C01_015190</name>
</gene>
<name>A0A5B7DKN5_PORTR</name>
<dbReference type="Proteomes" id="UP000324222">
    <property type="component" value="Unassembled WGS sequence"/>
</dbReference>
<reference evidence="1 2" key="1">
    <citation type="submission" date="2019-05" db="EMBL/GenBank/DDBJ databases">
        <title>Another draft genome of Portunus trituberculatus and its Hox gene families provides insights of decapod evolution.</title>
        <authorList>
            <person name="Jeong J.-H."/>
            <person name="Song I."/>
            <person name="Kim S."/>
            <person name="Choi T."/>
            <person name="Kim D."/>
            <person name="Ryu S."/>
            <person name="Kim W."/>
        </authorList>
    </citation>
    <scope>NUCLEOTIDE SEQUENCE [LARGE SCALE GENOMIC DNA]</scope>
    <source>
        <tissue evidence="1">Muscle</tissue>
    </source>
</reference>
<organism evidence="1 2">
    <name type="scientific">Portunus trituberculatus</name>
    <name type="common">Swimming crab</name>
    <name type="synonym">Neptunus trituberculatus</name>
    <dbReference type="NCBI Taxonomy" id="210409"/>
    <lineage>
        <taxon>Eukaryota</taxon>
        <taxon>Metazoa</taxon>
        <taxon>Ecdysozoa</taxon>
        <taxon>Arthropoda</taxon>
        <taxon>Crustacea</taxon>
        <taxon>Multicrustacea</taxon>
        <taxon>Malacostraca</taxon>
        <taxon>Eumalacostraca</taxon>
        <taxon>Eucarida</taxon>
        <taxon>Decapoda</taxon>
        <taxon>Pleocyemata</taxon>
        <taxon>Brachyura</taxon>
        <taxon>Eubrachyura</taxon>
        <taxon>Portunoidea</taxon>
        <taxon>Portunidae</taxon>
        <taxon>Portuninae</taxon>
        <taxon>Portunus</taxon>
    </lineage>
</organism>